<evidence type="ECO:0000256" key="7">
    <source>
        <dbReference type="ARBA" id="ARBA00023136"/>
    </source>
</evidence>
<dbReference type="CDD" id="cd06582">
    <property type="entry name" value="TM_PBP1_LivH_like"/>
    <property type="match status" value="1"/>
</dbReference>
<feature type="transmembrane region" description="Helical" evidence="9">
    <location>
        <begin position="16"/>
        <end position="39"/>
    </location>
</feature>
<evidence type="ECO:0000256" key="3">
    <source>
        <dbReference type="ARBA" id="ARBA00022475"/>
    </source>
</evidence>
<evidence type="ECO:0000313" key="10">
    <source>
        <dbReference type="EMBL" id="OBS30827.1"/>
    </source>
</evidence>
<keyword evidence="3" id="KW-1003">Cell membrane</keyword>
<keyword evidence="4 9" id="KW-0812">Transmembrane</keyword>
<feature type="transmembrane region" description="Helical" evidence="9">
    <location>
        <begin position="190"/>
        <end position="212"/>
    </location>
</feature>
<evidence type="ECO:0000256" key="9">
    <source>
        <dbReference type="SAM" id="Phobius"/>
    </source>
</evidence>
<proteinExistence type="inferred from homology"/>
<name>A0A1A6DV79_9BURK</name>
<evidence type="ECO:0000256" key="5">
    <source>
        <dbReference type="ARBA" id="ARBA00022970"/>
    </source>
</evidence>
<keyword evidence="5" id="KW-0029">Amino-acid transport</keyword>
<keyword evidence="7 9" id="KW-0472">Membrane</keyword>
<dbReference type="PANTHER" id="PTHR11795">
    <property type="entry name" value="BRANCHED-CHAIN AMINO ACID TRANSPORT SYSTEM PERMEASE PROTEIN LIVH"/>
    <property type="match status" value="1"/>
</dbReference>
<dbReference type="EMBL" id="LZDH01000056">
    <property type="protein sequence ID" value="OBS30827.1"/>
    <property type="molecule type" value="Genomic_DNA"/>
</dbReference>
<feature type="transmembrane region" description="Helical" evidence="9">
    <location>
        <begin position="259"/>
        <end position="279"/>
    </location>
</feature>
<keyword evidence="6 9" id="KW-1133">Transmembrane helix</keyword>
<dbReference type="GO" id="GO:0005886">
    <property type="term" value="C:plasma membrane"/>
    <property type="evidence" value="ECO:0007669"/>
    <property type="project" value="UniProtKB-SubCell"/>
</dbReference>
<comment type="similarity">
    <text evidence="8">Belongs to the binding-protein-dependent transport system permease family. LivHM subfamily.</text>
</comment>
<evidence type="ECO:0000256" key="1">
    <source>
        <dbReference type="ARBA" id="ARBA00004651"/>
    </source>
</evidence>
<evidence type="ECO:0000256" key="8">
    <source>
        <dbReference type="ARBA" id="ARBA00037998"/>
    </source>
</evidence>
<feature type="transmembrane region" description="Helical" evidence="9">
    <location>
        <begin position="142"/>
        <end position="162"/>
    </location>
</feature>
<feature type="transmembrane region" description="Helical" evidence="9">
    <location>
        <begin position="51"/>
        <end position="80"/>
    </location>
</feature>
<dbReference type="InterPro" id="IPR001851">
    <property type="entry name" value="ABC_transp_permease"/>
</dbReference>
<accession>A0A1A6DV79</accession>
<dbReference type="GO" id="GO:0006865">
    <property type="term" value="P:amino acid transport"/>
    <property type="evidence" value="ECO:0007669"/>
    <property type="project" value="UniProtKB-KW"/>
</dbReference>
<dbReference type="STRING" id="1101373.A9O67_07690"/>
<evidence type="ECO:0000256" key="6">
    <source>
        <dbReference type="ARBA" id="ARBA00022989"/>
    </source>
</evidence>
<dbReference type="PANTHER" id="PTHR11795:SF442">
    <property type="entry name" value="ABC TRANSPORTER ATP-BINDING PROTEIN"/>
    <property type="match status" value="1"/>
</dbReference>
<evidence type="ECO:0000313" key="11">
    <source>
        <dbReference type="Proteomes" id="UP000091969"/>
    </source>
</evidence>
<dbReference type="OrthoDB" id="9807115at2"/>
<evidence type="ECO:0000256" key="2">
    <source>
        <dbReference type="ARBA" id="ARBA00022448"/>
    </source>
</evidence>
<dbReference type="GO" id="GO:0022857">
    <property type="term" value="F:transmembrane transporter activity"/>
    <property type="evidence" value="ECO:0007669"/>
    <property type="project" value="InterPro"/>
</dbReference>
<feature type="transmembrane region" description="Helical" evidence="9">
    <location>
        <begin position="224"/>
        <end position="252"/>
    </location>
</feature>
<dbReference type="Pfam" id="PF02653">
    <property type="entry name" value="BPD_transp_2"/>
    <property type="match status" value="1"/>
</dbReference>
<dbReference type="AlphaFoldDB" id="A0A1A6DV79"/>
<gene>
    <name evidence="10" type="ORF">A9O67_07690</name>
</gene>
<evidence type="ECO:0000256" key="4">
    <source>
        <dbReference type="ARBA" id="ARBA00022692"/>
    </source>
</evidence>
<dbReference type="InterPro" id="IPR052157">
    <property type="entry name" value="BCAA_transport_permease"/>
</dbReference>
<dbReference type="Proteomes" id="UP000091969">
    <property type="component" value="Unassembled WGS sequence"/>
</dbReference>
<comment type="subcellular location">
    <subcellularLocation>
        <location evidence="1">Cell membrane</location>
        <topology evidence="1">Multi-pass membrane protein</topology>
    </subcellularLocation>
</comment>
<keyword evidence="11" id="KW-1185">Reference proteome</keyword>
<organism evidence="10 11">
    <name type="scientific">Tepidimonas fonticaldi</name>
    <dbReference type="NCBI Taxonomy" id="1101373"/>
    <lineage>
        <taxon>Bacteria</taxon>
        <taxon>Pseudomonadati</taxon>
        <taxon>Pseudomonadota</taxon>
        <taxon>Betaproteobacteria</taxon>
        <taxon>Burkholderiales</taxon>
        <taxon>Tepidimonas</taxon>
    </lineage>
</organism>
<comment type="caution">
    <text evidence="10">The sequence shown here is derived from an EMBL/GenBank/DDBJ whole genome shotgun (WGS) entry which is preliminary data.</text>
</comment>
<sequence length="287" mass="30974">MDLANFLIQLLNGVQYGLLLFMLAAGLTLIFGIMGVVNLAHGSFYMLGAYLAWWLVGAIDSLLLAIVLGAVLAFALGWLLEWALFRHFYHRDHLDQVLLTFGLIYLFEESRSLLWGDDVHAVPVPPLLGGSIALTDTLAYPVYRLFMMGLCVLLALGLYALIARTRLGMKIRAGAFNRDMAEALGVNIRLVHGVVFAVGVALAVVAGMIAAPISSVYPNMGAPVLIMCFVVVVIGGIGSVRGAFVAALMVGLVDTFGKVLVPQIASMLIYMLMAAVLLYRPEGLFKQ</sequence>
<keyword evidence="2" id="KW-0813">Transport</keyword>
<reference evidence="10 11" key="1">
    <citation type="submission" date="2016-06" db="EMBL/GenBank/DDBJ databases">
        <title>Genome sequence of Tepidimonas fonticaldi PL17.</title>
        <authorList>
            <person name="Pinnaka A.K."/>
        </authorList>
    </citation>
    <scope>NUCLEOTIDE SEQUENCE [LARGE SCALE GENOMIC DNA]</scope>
    <source>
        <strain evidence="10 11">PL17</strain>
    </source>
</reference>
<protein>
    <submittedName>
        <fullName evidence="10">ABC transporter permease</fullName>
    </submittedName>
</protein>
<dbReference type="RefSeq" id="WP_068609632.1">
    <property type="nucleotide sequence ID" value="NZ_LZDH01000056.1"/>
</dbReference>